<evidence type="ECO:0000313" key="2">
    <source>
        <dbReference type="Proteomes" id="UP000471640"/>
    </source>
</evidence>
<protein>
    <submittedName>
        <fullName evidence="1">Uncharacterized protein</fullName>
    </submittedName>
</protein>
<dbReference type="AlphaFoldDB" id="A0A6P1DPH6"/>
<accession>A0A6P1DPH6</accession>
<reference evidence="2" key="1">
    <citation type="journal article" date="2020" name="Microbiol. Resour. Announc.">
        <title>Draft Genome Sequences of Thiorhodococcus mannitoliphagus and Thiorhodococcus minor, Purple Sulfur Photosynthetic Bacteria in the Gammaproteobacterial Family Chromatiaceae.</title>
        <authorList>
            <person name="Aviles F.A."/>
            <person name="Meyer T.E."/>
            <person name="Kyndt J.A."/>
        </authorList>
    </citation>
    <scope>NUCLEOTIDE SEQUENCE [LARGE SCALE GENOMIC DNA]</scope>
    <source>
        <strain evidence="2">DSM 18266</strain>
    </source>
</reference>
<comment type="caution">
    <text evidence="1">The sequence shown here is derived from an EMBL/GenBank/DDBJ whole genome shotgun (WGS) entry which is preliminary data.</text>
</comment>
<keyword evidence="2" id="KW-1185">Reference proteome</keyword>
<proteinExistence type="predicted"/>
<evidence type="ECO:0000313" key="1">
    <source>
        <dbReference type="EMBL" id="NEX18801.1"/>
    </source>
</evidence>
<dbReference type="Proteomes" id="UP000471640">
    <property type="component" value="Unassembled WGS sequence"/>
</dbReference>
<gene>
    <name evidence="1" type="ORF">G3480_00430</name>
</gene>
<dbReference type="EMBL" id="JAAIJR010000001">
    <property type="protein sequence ID" value="NEX18801.1"/>
    <property type="molecule type" value="Genomic_DNA"/>
</dbReference>
<reference evidence="1 2" key="2">
    <citation type="submission" date="2020-02" db="EMBL/GenBank/DDBJ databases">
        <title>Genome sequences of Thiorhodococcus mannitoliphagus and Thiorhodococcus minor, purple sulfur photosynthetic bacteria in the gammaproteobacterial family, Chromatiaceae.</title>
        <authorList>
            <person name="Aviles F.A."/>
            <person name="Meyer T.E."/>
            <person name="Kyndt J.A."/>
        </authorList>
    </citation>
    <scope>NUCLEOTIDE SEQUENCE [LARGE SCALE GENOMIC DNA]</scope>
    <source>
        <strain evidence="1 2">DSM 18266</strain>
    </source>
</reference>
<organism evidence="1 2">
    <name type="scientific">Thiorhodococcus mannitoliphagus</name>
    <dbReference type="NCBI Taxonomy" id="329406"/>
    <lineage>
        <taxon>Bacteria</taxon>
        <taxon>Pseudomonadati</taxon>
        <taxon>Pseudomonadota</taxon>
        <taxon>Gammaproteobacteria</taxon>
        <taxon>Chromatiales</taxon>
        <taxon>Chromatiaceae</taxon>
        <taxon>Thiorhodococcus</taxon>
    </lineage>
</organism>
<sequence>MDLPFTQQPGWRERHLKRKHRNPLFAWPPEAVAPERLLEAQRADHEEMEAFGERFRALVQRAVDLPPDAGSEDVMALKGDLEQHYEQSYGLPEDHTQERQAIRKLVDLIAKAVRLAAGEDPLAHRELADAEEARAIHRRLLEQPLVADLLRPDSPITPEELAPTLLSASPTEVEAAIELFDADQIAQIAEAGALLADDRASKGVDMTQALDRLALILTRLKTDYPQAH</sequence>
<name>A0A6P1DPH6_9GAMM</name>